<evidence type="ECO:0000256" key="1">
    <source>
        <dbReference type="SAM" id="Phobius"/>
    </source>
</evidence>
<protein>
    <submittedName>
        <fullName evidence="2">Uncharacterized protein</fullName>
    </submittedName>
</protein>
<dbReference type="VEuPathDB" id="TrichDB:TVAG_330180"/>
<dbReference type="Proteomes" id="UP000001542">
    <property type="component" value="Unassembled WGS sequence"/>
</dbReference>
<sequence>MRCLLNWLDVAFTGYVERLTRVVKETLENLYNSWNWTLSVWKLYPRTLGKELEKSFSFGVLYVVVGCPVWYLNWNSGFNFDFQRTSSRQPTVNKLAFYILPEEVFNKLVNLN</sequence>
<feature type="transmembrane region" description="Helical" evidence="1">
    <location>
        <begin position="55"/>
        <end position="74"/>
    </location>
</feature>
<evidence type="ECO:0000313" key="3">
    <source>
        <dbReference type="Proteomes" id="UP000001542"/>
    </source>
</evidence>
<name>A2GRR1_TRIV3</name>
<proteinExistence type="predicted"/>
<dbReference type="AlphaFoldDB" id="A2GRR1"/>
<reference evidence="2" key="1">
    <citation type="submission" date="2006-10" db="EMBL/GenBank/DDBJ databases">
        <authorList>
            <person name="Amadeo P."/>
            <person name="Zhao Q."/>
            <person name="Wortman J."/>
            <person name="Fraser-Liggett C."/>
            <person name="Carlton J."/>
        </authorList>
    </citation>
    <scope>NUCLEOTIDE SEQUENCE</scope>
    <source>
        <strain evidence="2">G3</strain>
    </source>
</reference>
<evidence type="ECO:0000313" key="2">
    <source>
        <dbReference type="EMBL" id="EAX80156.1"/>
    </source>
</evidence>
<organism evidence="2 3">
    <name type="scientific">Trichomonas vaginalis (strain ATCC PRA-98 / G3)</name>
    <dbReference type="NCBI Taxonomy" id="412133"/>
    <lineage>
        <taxon>Eukaryota</taxon>
        <taxon>Metamonada</taxon>
        <taxon>Parabasalia</taxon>
        <taxon>Trichomonadida</taxon>
        <taxon>Trichomonadidae</taxon>
        <taxon>Trichomonas</taxon>
    </lineage>
</organism>
<keyword evidence="1" id="KW-0472">Membrane</keyword>
<keyword evidence="1" id="KW-1133">Transmembrane helix</keyword>
<keyword evidence="3" id="KW-1185">Reference proteome</keyword>
<dbReference type="InParanoid" id="A2GRR1"/>
<dbReference type="RefSeq" id="XP_001293086.1">
    <property type="nucleotide sequence ID" value="XM_001293085.1"/>
</dbReference>
<dbReference type="VEuPathDB" id="TrichDB:TVAGG3_0870130"/>
<dbReference type="KEGG" id="tva:4737597"/>
<keyword evidence="1" id="KW-0812">Transmembrane</keyword>
<accession>A2GRR1</accession>
<reference evidence="2" key="2">
    <citation type="journal article" date="2007" name="Science">
        <title>Draft genome sequence of the sexually transmitted pathogen Trichomonas vaginalis.</title>
        <authorList>
            <person name="Carlton J.M."/>
            <person name="Hirt R.P."/>
            <person name="Silva J.C."/>
            <person name="Delcher A.L."/>
            <person name="Schatz M."/>
            <person name="Zhao Q."/>
            <person name="Wortman J.R."/>
            <person name="Bidwell S.L."/>
            <person name="Alsmark U.C.M."/>
            <person name="Besteiro S."/>
            <person name="Sicheritz-Ponten T."/>
            <person name="Noel C.J."/>
            <person name="Dacks J.B."/>
            <person name="Foster P.G."/>
            <person name="Simillion C."/>
            <person name="Van de Peer Y."/>
            <person name="Miranda-Saavedra D."/>
            <person name="Barton G.J."/>
            <person name="Westrop G.D."/>
            <person name="Mueller S."/>
            <person name="Dessi D."/>
            <person name="Fiori P.L."/>
            <person name="Ren Q."/>
            <person name="Paulsen I."/>
            <person name="Zhang H."/>
            <person name="Bastida-Corcuera F.D."/>
            <person name="Simoes-Barbosa A."/>
            <person name="Brown M.T."/>
            <person name="Hayes R.D."/>
            <person name="Mukherjee M."/>
            <person name="Okumura C.Y."/>
            <person name="Schneider R."/>
            <person name="Smith A.J."/>
            <person name="Vanacova S."/>
            <person name="Villalvazo M."/>
            <person name="Haas B.J."/>
            <person name="Pertea M."/>
            <person name="Feldblyum T.V."/>
            <person name="Utterback T.R."/>
            <person name="Shu C.L."/>
            <person name="Osoegawa K."/>
            <person name="de Jong P.J."/>
            <person name="Hrdy I."/>
            <person name="Horvathova L."/>
            <person name="Zubacova Z."/>
            <person name="Dolezal P."/>
            <person name="Malik S.B."/>
            <person name="Logsdon J.M. Jr."/>
            <person name="Henze K."/>
            <person name="Gupta A."/>
            <person name="Wang C.C."/>
            <person name="Dunne R.L."/>
            <person name="Upcroft J.A."/>
            <person name="Upcroft P."/>
            <person name="White O."/>
            <person name="Salzberg S.L."/>
            <person name="Tang P."/>
            <person name="Chiu C.-H."/>
            <person name="Lee Y.-S."/>
            <person name="Embley T.M."/>
            <person name="Coombs G.H."/>
            <person name="Mottram J.C."/>
            <person name="Tachezy J."/>
            <person name="Fraser-Liggett C.M."/>
            <person name="Johnson P.J."/>
        </authorList>
    </citation>
    <scope>NUCLEOTIDE SEQUENCE [LARGE SCALE GENOMIC DNA]</scope>
    <source>
        <strain evidence="2">G3</strain>
    </source>
</reference>
<dbReference type="EMBL" id="DS119090">
    <property type="protein sequence ID" value="EAX80156.1"/>
    <property type="molecule type" value="Genomic_DNA"/>
</dbReference>
<gene>
    <name evidence="2" type="ORF">TVAG_330180</name>
</gene>